<proteinExistence type="predicted"/>
<dbReference type="EMBL" id="AAOE01000008">
    <property type="protein sequence ID" value="EAR09630.1"/>
    <property type="molecule type" value="Genomic_DNA"/>
</dbReference>
<accession>A4BDM1</accession>
<dbReference type="GO" id="GO:0004794">
    <property type="term" value="F:threonine deaminase activity"/>
    <property type="evidence" value="ECO:0007669"/>
    <property type="project" value="UniProtKB-EC"/>
</dbReference>
<dbReference type="HOGENOM" id="CLU_3419142_0_0_6"/>
<sequence>MANFDGLFAQALEIMRKVLLFLVGY</sequence>
<evidence type="ECO:0000313" key="1">
    <source>
        <dbReference type="EMBL" id="EAR09630.1"/>
    </source>
</evidence>
<reference evidence="1 2" key="1">
    <citation type="submission" date="2006-02" db="EMBL/GenBank/DDBJ databases">
        <authorList>
            <person name="Pinhassi J."/>
            <person name="Pedros-Alio C."/>
            <person name="Ferriera S."/>
            <person name="Johnson J."/>
            <person name="Kravitz S."/>
            <person name="Halpern A."/>
            <person name="Remington K."/>
            <person name="Beeson K."/>
            <person name="Tran B."/>
            <person name="Rogers Y.-H."/>
            <person name="Friedman R."/>
            <person name="Venter J.C."/>
        </authorList>
    </citation>
    <scope>NUCLEOTIDE SEQUENCE [LARGE SCALE GENOMIC DNA]</scope>
    <source>
        <strain evidence="1 2">MED297</strain>
    </source>
</reference>
<organism evidence="1 2">
    <name type="scientific">Reinekea blandensis MED297</name>
    <dbReference type="NCBI Taxonomy" id="314283"/>
    <lineage>
        <taxon>Bacteria</taxon>
        <taxon>Pseudomonadati</taxon>
        <taxon>Pseudomonadota</taxon>
        <taxon>Gammaproteobacteria</taxon>
        <taxon>Oceanospirillales</taxon>
        <taxon>Saccharospirillaceae</taxon>
        <taxon>Reinekea</taxon>
    </lineage>
</organism>
<dbReference type="AlphaFoldDB" id="A4BDM1"/>
<protein>
    <submittedName>
        <fullName evidence="1">Threonine dehydratase</fullName>
        <ecNumber evidence="1">4.3.1.19</ecNumber>
    </submittedName>
</protein>
<keyword evidence="1" id="KW-0456">Lyase</keyword>
<evidence type="ECO:0000313" key="2">
    <source>
        <dbReference type="Proteomes" id="UP000005953"/>
    </source>
</evidence>
<dbReference type="Proteomes" id="UP000005953">
    <property type="component" value="Unassembled WGS sequence"/>
</dbReference>
<keyword evidence="2" id="KW-1185">Reference proteome</keyword>
<dbReference type="EC" id="4.3.1.19" evidence="1"/>
<comment type="caution">
    <text evidence="1">The sequence shown here is derived from an EMBL/GenBank/DDBJ whole genome shotgun (WGS) entry which is preliminary data.</text>
</comment>
<gene>
    <name evidence="1" type="ORF">MED297_15764</name>
</gene>
<name>A4BDM1_9GAMM</name>